<name>A0A239EEX6_9FIRM</name>
<dbReference type="AlphaFoldDB" id="A0A239EEX6"/>
<dbReference type="Proteomes" id="UP000198304">
    <property type="component" value="Unassembled WGS sequence"/>
</dbReference>
<evidence type="ECO:0000313" key="3">
    <source>
        <dbReference type="Proteomes" id="UP000198304"/>
    </source>
</evidence>
<organism evidence="2 3">
    <name type="scientific">Anaerovirgula multivorans</name>
    <dbReference type="NCBI Taxonomy" id="312168"/>
    <lineage>
        <taxon>Bacteria</taxon>
        <taxon>Bacillati</taxon>
        <taxon>Bacillota</taxon>
        <taxon>Clostridia</taxon>
        <taxon>Peptostreptococcales</taxon>
        <taxon>Natronincolaceae</taxon>
        <taxon>Anaerovirgula</taxon>
    </lineage>
</organism>
<evidence type="ECO:0000313" key="2">
    <source>
        <dbReference type="EMBL" id="SNS43330.1"/>
    </source>
</evidence>
<dbReference type="InterPro" id="IPR008490">
    <property type="entry name" value="Transposase_InsH_N"/>
</dbReference>
<dbReference type="RefSeq" id="WP_242975113.1">
    <property type="nucleotide sequence ID" value="NZ_FZOJ01000010.1"/>
</dbReference>
<proteinExistence type="predicted"/>
<protein>
    <submittedName>
        <fullName evidence="2">Transposase domain</fullName>
    </submittedName>
</protein>
<dbReference type="Pfam" id="PF05598">
    <property type="entry name" value="DUF772"/>
    <property type="match status" value="1"/>
</dbReference>
<accession>A0A239EEX6</accession>
<dbReference type="EMBL" id="FZOJ01000010">
    <property type="protein sequence ID" value="SNS43330.1"/>
    <property type="molecule type" value="Genomic_DNA"/>
</dbReference>
<keyword evidence="3" id="KW-1185">Reference proteome</keyword>
<evidence type="ECO:0000259" key="1">
    <source>
        <dbReference type="Pfam" id="PF05598"/>
    </source>
</evidence>
<gene>
    <name evidence="2" type="ORF">SAMN05446037_10104</name>
</gene>
<reference evidence="3" key="1">
    <citation type="submission" date="2017-06" db="EMBL/GenBank/DDBJ databases">
        <authorList>
            <person name="Varghese N."/>
            <person name="Submissions S."/>
        </authorList>
    </citation>
    <scope>NUCLEOTIDE SEQUENCE [LARGE SCALE GENOMIC DNA]</scope>
    <source>
        <strain evidence="3">SCA</strain>
    </source>
</reference>
<feature type="domain" description="Transposase InsH N-terminal" evidence="1">
    <location>
        <begin position="17"/>
        <end position="89"/>
    </location>
</feature>
<sequence>MMGKNNGQIDVFDHMIFEKLIPKNHLLVKIDSIIDFSFVYEQVQEKYSHLGRDSKDPVMMVKIFLLEYLYNLSDVEVSKRIETDIVFRYKRNAKIQ</sequence>